<name>A0ABS8SEC4_DATST</name>
<evidence type="ECO:0000313" key="1">
    <source>
        <dbReference type="EMBL" id="MCD7457112.1"/>
    </source>
</evidence>
<reference evidence="1 2" key="1">
    <citation type="journal article" date="2021" name="BMC Genomics">
        <title>Datura genome reveals duplications of psychoactive alkaloid biosynthetic genes and high mutation rate following tissue culture.</title>
        <authorList>
            <person name="Rajewski A."/>
            <person name="Carter-House D."/>
            <person name="Stajich J."/>
            <person name="Litt A."/>
        </authorList>
    </citation>
    <scope>NUCLEOTIDE SEQUENCE [LARGE SCALE GENOMIC DNA]</scope>
    <source>
        <strain evidence="1">AR-01</strain>
    </source>
</reference>
<evidence type="ECO:0000313" key="2">
    <source>
        <dbReference type="Proteomes" id="UP000823775"/>
    </source>
</evidence>
<comment type="caution">
    <text evidence="1">The sequence shown here is derived from an EMBL/GenBank/DDBJ whole genome shotgun (WGS) entry which is preliminary data.</text>
</comment>
<accession>A0ABS8SEC4</accession>
<dbReference type="EMBL" id="JACEIK010000441">
    <property type="protein sequence ID" value="MCD7457112.1"/>
    <property type="molecule type" value="Genomic_DNA"/>
</dbReference>
<protein>
    <submittedName>
        <fullName evidence="1">Uncharacterized protein</fullName>
    </submittedName>
</protein>
<sequence length="82" mass="9619">SGEVLGLEVDYFIHMRKFFEEDEVEHGDSLKNEEACGRLIKKDTYANLEKYLDTLKHVPLSTPFIDAFKEMPNFAKYFKELV</sequence>
<keyword evidence="2" id="KW-1185">Reference proteome</keyword>
<dbReference type="Proteomes" id="UP000823775">
    <property type="component" value="Unassembled WGS sequence"/>
</dbReference>
<feature type="non-terminal residue" evidence="1">
    <location>
        <position position="1"/>
    </location>
</feature>
<gene>
    <name evidence="1" type="ORF">HAX54_034245</name>
</gene>
<organism evidence="1 2">
    <name type="scientific">Datura stramonium</name>
    <name type="common">Jimsonweed</name>
    <name type="synonym">Common thornapple</name>
    <dbReference type="NCBI Taxonomy" id="4076"/>
    <lineage>
        <taxon>Eukaryota</taxon>
        <taxon>Viridiplantae</taxon>
        <taxon>Streptophyta</taxon>
        <taxon>Embryophyta</taxon>
        <taxon>Tracheophyta</taxon>
        <taxon>Spermatophyta</taxon>
        <taxon>Magnoliopsida</taxon>
        <taxon>eudicotyledons</taxon>
        <taxon>Gunneridae</taxon>
        <taxon>Pentapetalae</taxon>
        <taxon>asterids</taxon>
        <taxon>lamiids</taxon>
        <taxon>Solanales</taxon>
        <taxon>Solanaceae</taxon>
        <taxon>Solanoideae</taxon>
        <taxon>Datureae</taxon>
        <taxon>Datura</taxon>
    </lineage>
</organism>
<proteinExistence type="predicted"/>